<organism evidence="6 7">
    <name type="scientific">Bermanella marisrubri</name>
    <dbReference type="NCBI Taxonomy" id="207949"/>
    <lineage>
        <taxon>Bacteria</taxon>
        <taxon>Pseudomonadati</taxon>
        <taxon>Pseudomonadota</taxon>
        <taxon>Gammaproteobacteria</taxon>
        <taxon>Oceanospirillales</taxon>
        <taxon>Oceanospirillaceae</taxon>
        <taxon>Bermanella</taxon>
    </lineage>
</organism>
<evidence type="ECO:0000256" key="3">
    <source>
        <dbReference type="ARBA" id="ARBA00022679"/>
    </source>
</evidence>
<evidence type="ECO:0000313" key="6">
    <source>
        <dbReference type="EMBL" id="EAT12726.1"/>
    </source>
</evidence>
<keyword evidence="3 4" id="KW-0808">Transferase</keyword>
<evidence type="ECO:0000256" key="2">
    <source>
        <dbReference type="ARBA" id="ARBA00008467"/>
    </source>
</evidence>
<keyword evidence="7" id="KW-1185">Reference proteome</keyword>
<dbReference type="SUPFAM" id="SSF53901">
    <property type="entry name" value="Thiolase-like"/>
    <property type="match status" value="4"/>
</dbReference>
<proteinExistence type="inferred from homology"/>
<dbReference type="OrthoDB" id="9808669at2"/>
<dbReference type="Pfam" id="PF02801">
    <property type="entry name" value="Ketoacyl-synt_C"/>
    <property type="match status" value="2"/>
</dbReference>
<comment type="similarity">
    <text evidence="2 4">Belongs to the thiolase-like superfamily. Beta-ketoacyl-ACP synthases family.</text>
</comment>
<dbReference type="HOGENOM" id="CLU_000022_69_6_6"/>
<accession>Q1N365</accession>
<dbReference type="STRING" id="207949.RED65_13617"/>
<dbReference type="GO" id="GO:0006633">
    <property type="term" value="P:fatty acid biosynthetic process"/>
    <property type="evidence" value="ECO:0007669"/>
    <property type="project" value="UniProtKB-UniPathway"/>
</dbReference>
<dbReference type="RefSeq" id="WP_007018515.1">
    <property type="nucleotide sequence ID" value="NZ_CH724117.1"/>
</dbReference>
<dbReference type="GO" id="GO:0004315">
    <property type="term" value="F:3-oxoacyl-[acyl-carrier-protein] synthase activity"/>
    <property type="evidence" value="ECO:0007669"/>
    <property type="project" value="InterPro"/>
</dbReference>
<dbReference type="Pfam" id="PF00109">
    <property type="entry name" value="ketoacyl-synt"/>
    <property type="match status" value="2"/>
</dbReference>
<evidence type="ECO:0000256" key="4">
    <source>
        <dbReference type="RuleBase" id="RU003694"/>
    </source>
</evidence>
<dbReference type="Gene3D" id="3.40.47.10">
    <property type="match status" value="3"/>
</dbReference>
<dbReference type="CDD" id="cd00834">
    <property type="entry name" value="KAS_I_II"/>
    <property type="match status" value="1"/>
</dbReference>
<name>Q1N365_9GAMM</name>
<reference evidence="6 7" key="1">
    <citation type="submission" date="2006-03" db="EMBL/GenBank/DDBJ databases">
        <authorList>
            <person name="Pinhassi J."/>
            <person name="Pedros-Alio C."/>
            <person name="Ferriera S."/>
            <person name="Johnson J."/>
            <person name="Kravitz S."/>
            <person name="Halpern A."/>
            <person name="Remington K."/>
            <person name="Beeson K."/>
            <person name="Tran B."/>
            <person name="Rogers Y.-H."/>
            <person name="Friedman R."/>
            <person name="Venter J.C."/>
        </authorList>
    </citation>
    <scope>NUCLEOTIDE SEQUENCE [LARGE SCALE GENOMIC DNA]</scope>
    <source>
        <strain evidence="6 7">RED65</strain>
    </source>
</reference>
<dbReference type="InterPro" id="IPR018201">
    <property type="entry name" value="Ketoacyl_synth_AS"/>
</dbReference>
<dbReference type="EMBL" id="AAQH01000005">
    <property type="protein sequence ID" value="EAT12726.1"/>
    <property type="molecule type" value="Genomic_DNA"/>
</dbReference>
<evidence type="ECO:0000259" key="5">
    <source>
        <dbReference type="PROSITE" id="PS52004"/>
    </source>
</evidence>
<feature type="domain" description="Ketosynthase family 3 (KS3)" evidence="5">
    <location>
        <begin position="5"/>
        <end position="397"/>
    </location>
</feature>
<protein>
    <submittedName>
        <fullName evidence="6">Putative 3-oxoacyl-[acyl-carrier-protein] synthase synthase</fullName>
    </submittedName>
</protein>
<dbReference type="InterPro" id="IPR016039">
    <property type="entry name" value="Thiolase-like"/>
</dbReference>
<gene>
    <name evidence="6" type="ORF">RED65_13617</name>
</gene>
<dbReference type="PANTHER" id="PTHR11712:SF336">
    <property type="entry name" value="3-OXOACYL-[ACYL-CARRIER-PROTEIN] SYNTHASE, MITOCHONDRIAL"/>
    <property type="match status" value="1"/>
</dbReference>
<comment type="pathway">
    <text evidence="1">Lipid metabolism; fatty acid biosynthesis.</text>
</comment>
<evidence type="ECO:0000313" key="7">
    <source>
        <dbReference type="Proteomes" id="UP000004263"/>
    </source>
</evidence>
<evidence type="ECO:0000256" key="1">
    <source>
        <dbReference type="ARBA" id="ARBA00005194"/>
    </source>
</evidence>
<dbReference type="InterPro" id="IPR014030">
    <property type="entry name" value="Ketoacyl_synth_N"/>
</dbReference>
<comment type="caution">
    <text evidence="6">The sequence shown here is derived from an EMBL/GenBank/DDBJ whole genome shotgun (WGS) entry which is preliminary data.</text>
</comment>
<dbReference type="AlphaFoldDB" id="Q1N365"/>
<dbReference type="InterPro" id="IPR000794">
    <property type="entry name" value="Beta-ketoacyl_synthase"/>
</dbReference>
<dbReference type="PROSITE" id="PS52004">
    <property type="entry name" value="KS3_2"/>
    <property type="match status" value="2"/>
</dbReference>
<dbReference type="Proteomes" id="UP000004263">
    <property type="component" value="Unassembled WGS sequence"/>
</dbReference>
<feature type="domain" description="Ketosynthase family 3 (KS3)" evidence="5">
    <location>
        <begin position="409"/>
        <end position="835"/>
    </location>
</feature>
<dbReference type="InterPro" id="IPR014031">
    <property type="entry name" value="Ketoacyl_synth_C"/>
</dbReference>
<dbReference type="SMART" id="SM00825">
    <property type="entry name" value="PKS_KS"/>
    <property type="match status" value="1"/>
</dbReference>
<dbReference type="InterPro" id="IPR020841">
    <property type="entry name" value="PKS_Beta-ketoAc_synthase_dom"/>
</dbReference>
<sequence>MDIERKRVVITGVGICSAIGQDKESFTDGLFACRSAIASSEEFNQFFEDCYAAQIHDEIQYSNLSQSQIDELDKVSLWAYKVAEEAMQDSNILDTQSRYDMYSLFAISGAATEPFMPVIKDDPVPTKMLAKVGNYGACASIVTELLGLKGGYDVVATACTASTNALGLGFDAIQNNKTQQALIVGSEPLYLPTFSGFKILDAMAQGPCSPFSGEPGMSVGEGAGALILEEYEHAKARGARIYAEVLGYATSCDAYHETSPEPKGEGASMVMNLALRNANVSADEIDYINVHGTGTAANDRAESAAVNRVFESNPDVPVSSTKSYFGHNISAAGIMEMVACLVTLPEKQLLPTLNFKQPREYVDLNVVANDFQHKDVNLFMKNNYAFGGNNCSLVASVHAGRHAVSRYQQQEVAITGIGNISSLGIGHEAFMEAIQHGQSQSELVNKKVLNNDDVSDLHWLTASSEVRGLLKRLPLTENGDLPLRLHQVAEFNPRKYLRSVDIRKLQPATIFAMVAMEKAISDAGLKVNKRNRDDIGMILGLSRGPQTALDNFFSSMKPEPSNVRTSEFPKALYNSISSSCATMKGIRGYNTTIATGYNAGLGAVIQGYEVIRQSMQELMIVGACDEQALGFSLVMHAAHQDESLNYQEDAESFRVYDENAQGYQMGEGAALMVLEPMQKARERSAKVYAQISGYGRANGTAADYAGALEKAMLIALDEGQISADQVDLICGSSCGHVTQDTQELDAIARIQAKNALVTNMNGYVGLLEATSGTLNLQAALCMIDNKLVYPILNTDRPIRDDVNLVLGNPTEKDIRYAMVIGASESGNCYALLVKRAN</sequence>
<dbReference type="PANTHER" id="PTHR11712">
    <property type="entry name" value="POLYKETIDE SYNTHASE-RELATED"/>
    <property type="match status" value="1"/>
</dbReference>
<dbReference type="PROSITE" id="PS00606">
    <property type="entry name" value="KS3_1"/>
    <property type="match status" value="1"/>
</dbReference>
<dbReference type="UniPathway" id="UPA00094"/>